<keyword evidence="6" id="KW-1185">Reference proteome</keyword>
<dbReference type="RefSeq" id="WP_191797447.1">
    <property type="nucleotide sequence ID" value="NZ_JACSQQ010000037.1"/>
</dbReference>
<dbReference type="Gene3D" id="3.40.1410.10">
    <property type="entry name" value="Chorismate lyase-like"/>
    <property type="match status" value="1"/>
</dbReference>
<comment type="caution">
    <text evidence="5">The sequence shown here is derived from an EMBL/GenBank/DDBJ whole genome shotgun (WGS) entry which is preliminary data.</text>
</comment>
<dbReference type="SUPFAM" id="SSF46785">
    <property type="entry name" value="Winged helix' DNA-binding domain"/>
    <property type="match status" value="1"/>
</dbReference>
<dbReference type="Gene3D" id="1.10.10.10">
    <property type="entry name" value="Winged helix-like DNA-binding domain superfamily/Winged helix DNA-binding domain"/>
    <property type="match status" value="1"/>
</dbReference>
<dbReference type="PRINTS" id="PR00035">
    <property type="entry name" value="HTHGNTR"/>
</dbReference>
<keyword evidence="1" id="KW-0805">Transcription regulation</keyword>
<evidence type="ECO:0000256" key="2">
    <source>
        <dbReference type="ARBA" id="ARBA00023125"/>
    </source>
</evidence>
<organism evidence="5 6">
    <name type="scientific">Oerskovia rustica</name>
    <dbReference type="NCBI Taxonomy" id="2762237"/>
    <lineage>
        <taxon>Bacteria</taxon>
        <taxon>Bacillati</taxon>
        <taxon>Actinomycetota</taxon>
        <taxon>Actinomycetes</taxon>
        <taxon>Micrococcales</taxon>
        <taxon>Cellulomonadaceae</taxon>
        <taxon>Oerskovia</taxon>
    </lineage>
</organism>
<dbReference type="Pfam" id="PF00392">
    <property type="entry name" value="GntR"/>
    <property type="match status" value="1"/>
</dbReference>
<dbReference type="InterPro" id="IPR050679">
    <property type="entry name" value="Bact_HTH_transcr_reg"/>
</dbReference>
<dbReference type="PROSITE" id="PS50949">
    <property type="entry name" value="HTH_GNTR"/>
    <property type="match status" value="1"/>
</dbReference>
<keyword evidence="2" id="KW-0238">DNA-binding</keyword>
<dbReference type="Pfam" id="PF07702">
    <property type="entry name" value="UTRA"/>
    <property type="match status" value="1"/>
</dbReference>
<reference evidence="5 6" key="1">
    <citation type="submission" date="2020-08" db="EMBL/GenBank/DDBJ databases">
        <title>A Genomic Blueprint of the Chicken Gut Microbiome.</title>
        <authorList>
            <person name="Gilroy R."/>
            <person name="Ravi A."/>
            <person name="Getino M."/>
            <person name="Pursley I."/>
            <person name="Horton D.L."/>
            <person name="Alikhan N.-F."/>
            <person name="Baker D."/>
            <person name="Gharbi K."/>
            <person name="Hall N."/>
            <person name="Watson M."/>
            <person name="Adriaenssens E.M."/>
            <person name="Foster-Nyarko E."/>
            <person name="Jarju S."/>
            <person name="Secka A."/>
            <person name="Antonio M."/>
            <person name="Oren A."/>
            <person name="Chaudhuri R."/>
            <person name="La Ragione R.M."/>
            <person name="Hildebrand F."/>
            <person name="Pallen M.J."/>
        </authorList>
    </citation>
    <scope>NUCLEOTIDE SEQUENCE [LARGE SCALE GENOMIC DNA]</scope>
    <source>
        <strain evidence="5 6">Sa4CUA1</strain>
    </source>
</reference>
<evidence type="ECO:0000259" key="4">
    <source>
        <dbReference type="PROSITE" id="PS50949"/>
    </source>
</evidence>
<dbReference type="Proteomes" id="UP000641803">
    <property type="component" value="Unassembled WGS sequence"/>
</dbReference>
<dbReference type="EMBL" id="JACSQQ010000037">
    <property type="protein sequence ID" value="MBD7952022.1"/>
    <property type="molecule type" value="Genomic_DNA"/>
</dbReference>
<keyword evidence="3" id="KW-0804">Transcription</keyword>
<dbReference type="InterPro" id="IPR036388">
    <property type="entry name" value="WH-like_DNA-bd_sf"/>
</dbReference>
<evidence type="ECO:0000256" key="1">
    <source>
        <dbReference type="ARBA" id="ARBA00023015"/>
    </source>
</evidence>
<feature type="domain" description="HTH gntR-type" evidence="4">
    <location>
        <begin position="20"/>
        <end position="88"/>
    </location>
</feature>
<dbReference type="CDD" id="cd07377">
    <property type="entry name" value="WHTH_GntR"/>
    <property type="match status" value="1"/>
</dbReference>
<dbReference type="SMART" id="SM00345">
    <property type="entry name" value="HTH_GNTR"/>
    <property type="match status" value="1"/>
</dbReference>
<evidence type="ECO:0000313" key="5">
    <source>
        <dbReference type="EMBL" id="MBD7952022.1"/>
    </source>
</evidence>
<accession>A0ABR8RW42</accession>
<gene>
    <name evidence="5" type="ORF">H9652_16590</name>
</gene>
<dbReference type="PANTHER" id="PTHR44846:SF1">
    <property type="entry name" value="MANNOSYL-D-GLYCERATE TRANSPORT_METABOLISM SYSTEM REPRESSOR MNGR-RELATED"/>
    <property type="match status" value="1"/>
</dbReference>
<protein>
    <submittedName>
        <fullName evidence="5">GntR family transcriptional regulator</fullName>
    </submittedName>
</protein>
<evidence type="ECO:0000313" key="6">
    <source>
        <dbReference type="Proteomes" id="UP000641803"/>
    </source>
</evidence>
<dbReference type="InterPro" id="IPR000524">
    <property type="entry name" value="Tscrpt_reg_HTH_GntR"/>
</dbReference>
<dbReference type="InterPro" id="IPR011663">
    <property type="entry name" value="UTRA"/>
</dbReference>
<name>A0ABR8RW42_9CELL</name>
<dbReference type="SUPFAM" id="SSF64288">
    <property type="entry name" value="Chorismate lyase-like"/>
    <property type="match status" value="1"/>
</dbReference>
<dbReference type="InterPro" id="IPR036390">
    <property type="entry name" value="WH_DNA-bd_sf"/>
</dbReference>
<dbReference type="PANTHER" id="PTHR44846">
    <property type="entry name" value="MANNOSYL-D-GLYCERATE TRANSPORT/METABOLISM SYSTEM REPRESSOR MNGR-RELATED"/>
    <property type="match status" value="1"/>
</dbReference>
<proteinExistence type="predicted"/>
<evidence type="ECO:0000256" key="3">
    <source>
        <dbReference type="ARBA" id="ARBA00023163"/>
    </source>
</evidence>
<sequence length="263" mass="28136">MTTTDTPEAFARPVTAAPGQPLRVAVYSRLADAIRSSEFTLGSLLPSETELGTMLGVSRTVVREALMLLEEDGLIVTRRGVGRTVVNRLPSVGLERLRTFEQVLSTFDEPVRIATHEFGLQPTTDFTSRKLDVDAAANMWFRESVAYRGTDPVAIIQEHLPAGRYLSDVSRELAARVEGYAEQEGTLLRLMVADLGPVFEAAECDVAVGTVGATRGQLLGLKAKDPVLVLTQTAQLSGTPAYLAKVVVSPAAGPLAIVQTSSA</sequence>
<dbReference type="InterPro" id="IPR028978">
    <property type="entry name" value="Chorismate_lyase_/UTRA_dom_sf"/>
</dbReference>